<sequence length="177" mass="19320">MACRCGEAAPLEQRWLKHAEQKSGVAHPRLHRRAQLHQELAVAHQQLGAQQEITSEPVYAVNQRIWFQQRHDTPKALSASGSMLGTPLAAESDATMEGTGLPPDPFATQWATPREAGQGATLFQPFPVDEETTYSLTAAQMGVDINNPSAVQAAVPHFLKAPPLWLQVGSSWFPAFC</sequence>
<comment type="caution">
    <text evidence="1">The sequence shown here is derived from an EMBL/GenBank/DDBJ whole genome shotgun (WGS) entry which is preliminary data.</text>
</comment>
<accession>A0A1Q9D2V8</accession>
<gene>
    <name evidence="1" type="ORF">AK812_SmicGene29060</name>
</gene>
<name>A0A1Q9D2V8_SYMMI</name>
<keyword evidence="2" id="KW-1185">Reference proteome</keyword>
<evidence type="ECO:0000313" key="2">
    <source>
        <dbReference type="Proteomes" id="UP000186817"/>
    </source>
</evidence>
<dbReference type="OrthoDB" id="10467961at2759"/>
<dbReference type="Proteomes" id="UP000186817">
    <property type="component" value="Unassembled WGS sequence"/>
</dbReference>
<dbReference type="AlphaFoldDB" id="A0A1Q9D2V8"/>
<protein>
    <submittedName>
        <fullName evidence="1">Uncharacterized protein</fullName>
    </submittedName>
</protein>
<organism evidence="1 2">
    <name type="scientific">Symbiodinium microadriaticum</name>
    <name type="common">Dinoflagellate</name>
    <name type="synonym">Zooxanthella microadriatica</name>
    <dbReference type="NCBI Taxonomy" id="2951"/>
    <lineage>
        <taxon>Eukaryota</taxon>
        <taxon>Sar</taxon>
        <taxon>Alveolata</taxon>
        <taxon>Dinophyceae</taxon>
        <taxon>Suessiales</taxon>
        <taxon>Symbiodiniaceae</taxon>
        <taxon>Symbiodinium</taxon>
    </lineage>
</organism>
<reference evidence="1 2" key="1">
    <citation type="submission" date="2016-02" db="EMBL/GenBank/DDBJ databases">
        <title>Genome analysis of coral dinoflagellate symbionts highlights evolutionary adaptations to a symbiotic lifestyle.</title>
        <authorList>
            <person name="Aranda M."/>
            <person name="Li Y."/>
            <person name="Liew Y.J."/>
            <person name="Baumgarten S."/>
            <person name="Simakov O."/>
            <person name="Wilson M."/>
            <person name="Piel J."/>
            <person name="Ashoor H."/>
            <person name="Bougouffa S."/>
            <person name="Bajic V.B."/>
            <person name="Ryu T."/>
            <person name="Ravasi T."/>
            <person name="Bayer T."/>
            <person name="Micklem G."/>
            <person name="Kim H."/>
            <person name="Bhak J."/>
            <person name="Lajeunesse T.C."/>
            <person name="Voolstra C.R."/>
        </authorList>
    </citation>
    <scope>NUCLEOTIDE SEQUENCE [LARGE SCALE GENOMIC DNA]</scope>
    <source>
        <strain evidence="1 2">CCMP2467</strain>
    </source>
</reference>
<proteinExistence type="predicted"/>
<evidence type="ECO:0000313" key="1">
    <source>
        <dbReference type="EMBL" id="OLP89484.1"/>
    </source>
</evidence>
<dbReference type="EMBL" id="LSRX01000757">
    <property type="protein sequence ID" value="OLP89484.1"/>
    <property type="molecule type" value="Genomic_DNA"/>
</dbReference>